<feature type="domain" description="DUF1543" evidence="1">
    <location>
        <begin position="16"/>
        <end position="63"/>
    </location>
</feature>
<reference evidence="2" key="1">
    <citation type="submission" date="2017-02" db="EMBL/GenBank/DDBJ databases">
        <title>Draft Genome Sequence of the Salt Water Bacterium Oceanospirillum linum ATCC 11336.</title>
        <authorList>
            <person name="Trachtenberg A.M."/>
            <person name="Carney J.G."/>
            <person name="Linnane J.D."/>
            <person name="Rheaume B.A."/>
            <person name="Pitts N.L."/>
            <person name="Mykles D.L."/>
            <person name="Maclea K.S."/>
        </authorList>
    </citation>
    <scope>NUCLEOTIDE SEQUENCE [LARGE SCALE GENOMIC DNA]</scope>
    <source>
        <strain evidence="2">ATCC 11336</strain>
    </source>
</reference>
<dbReference type="Gene3D" id="3.10.20.10">
    <property type="match status" value="2"/>
</dbReference>
<evidence type="ECO:0000313" key="2">
    <source>
        <dbReference type="EMBL" id="OOV88123.1"/>
    </source>
</evidence>
<comment type="caution">
    <text evidence="2">The sequence shown here is derived from an EMBL/GenBank/DDBJ whole genome shotgun (WGS) entry which is preliminary data.</text>
</comment>
<dbReference type="RefSeq" id="WP_077242534.1">
    <property type="nucleotide sequence ID" value="NZ_FXTS01000001.1"/>
</dbReference>
<sequence>MPQLFMVYLGGRAGQCHIEVHDLRFVVGERIEDTYPALIQQWYGHKNNLHLDSYHIVDTVPGADGRSYQVSLSAEPVQSSVQTALKLYFVNLGGYQPDQMAEQHAFGLFACHDDEEAKQMAKRHLLTTARHQHKDNLHDVDDCLPVSLLENWHIQLTATDKPVKPLRPDWFGYEVIG</sequence>
<dbReference type="STRING" id="966.BTA35_0200790"/>
<gene>
    <name evidence="2" type="ORF">BTA35_0200790</name>
</gene>
<evidence type="ECO:0000259" key="1">
    <source>
        <dbReference type="Pfam" id="PF07566"/>
    </source>
</evidence>
<dbReference type="EMBL" id="MTSD02000001">
    <property type="protein sequence ID" value="OOV88123.1"/>
    <property type="molecule type" value="Genomic_DNA"/>
</dbReference>
<proteinExistence type="predicted"/>
<dbReference type="Proteomes" id="UP000190064">
    <property type="component" value="Unassembled WGS sequence"/>
</dbReference>
<feature type="domain" description="DUF1543" evidence="1">
    <location>
        <begin position="100"/>
        <end position="146"/>
    </location>
</feature>
<evidence type="ECO:0000313" key="3">
    <source>
        <dbReference type="Proteomes" id="UP000190064"/>
    </source>
</evidence>
<dbReference type="AlphaFoldDB" id="A0A1T1HE75"/>
<protein>
    <recommendedName>
        <fullName evidence="1">DUF1543 domain-containing protein</fullName>
    </recommendedName>
</protein>
<name>A0A1T1HE75_OCELI</name>
<dbReference type="InterPro" id="IPR011440">
    <property type="entry name" value="DUF1543"/>
</dbReference>
<dbReference type="Pfam" id="PF07566">
    <property type="entry name" value="DUF1543"/>
    <property type="match status" value="2"/>
</dbReference>
<accession>A0A1T1HE75</accession>
<organism evidence="2 3">
    <name type="scientific">Oceanospirillum linum</name>
    <dbReference type="NCBI Taxonomy" id="966"/>
    <lineage>
        <taxon>Bacteria</taxon>
        <taxon>Pseudomonadati</taxon>
        <taxon>Pseudomonadota</taxon>
        <taxon>Gammaproteobacteria</taxon>
        <taxon>Oceanospirillales</taxon>
        <taxon>Oceanospirillaceae</taxon>
        <taxon>Oceanospirillum</taxon>
    </lineage>
</organism>
<keyword evidence="3" id="KW-1185">Reference proteome</keyword>